<dbReference type="InterPro" id="IPR024414">
    <property type="entry name" value="Uncharacterised_PrgI"/>
</dbReference>
<dbReference type="EMBL" id="PFWU01000049">
    <property type="protein sequence ID" value="PJA45123.1"/>
    <property type="molecule type" value="Genomic_DNA"/>
</dbReference>
<organism evidence="2 3">
    <name type="scientific">Candidatus Uhrbacteria bacterium CG_4_9_14_3_um_filter_50_9</name>
    <dbReference type="NCBI Taxonomy" id="1975035"/>
    <lineage>
        <taxon>Bacteria</taxon>
        <taxon>Candidatus Uhriibacteriota</taxon>
    </lineage>
</organism>
<accession>A0A2M7XB90</accession>
<keyword evidence="1" id="KW-0472">Membrane</keyword>
<keyword evidence="1" id="KW-1133">Transmembrane helix</keyword>
<comment type="caution">
    <text evidence="2">The sequence shown here is derived from an EMBL/GenBank/DDBJ whole genome shotgun (WGS) entry which is preliminary data.</text>
</comment>
<evidence type="ECO:0008006" key="4">
    <source>
        <dbReference type="Google" id="ProtNLM"/>
    </source>
</evidence>
<name>A0A2M7XB90_9BACT</name>
<protein>
    <recommendedName>
        <fullName evidence="4">PrgI family protein</fullName>
    </recommendedName>
</protein>
<dbReference type="Pfam" id="PF12666">
    <property type="entry name" value="PrgI"/>
    <property type="match status" value="1"/>
</dbReference>
<reference evidence="3" key="1">
    <citation type="submission" date="2017-09" db="EMBL/GenBank/DDBJ databases">
        <title>Depth-based differentiation of microbial function through sediment-hosted aquifers and enrichment of novel symbionts in the deep terrestrial subsurface.</title>
        <authorList>
            <person name="Probst A.J."/>
            <person name="Ladd B."/>
            <person name="Jarett J.K."/>
            <person name="Geller-Mcgrath D.E."/>
            <person name="Sieber C.M.K."/>
            <person name="Emerson J.B."/>
            <person name="Anantharaman K."/>
            <person name="Thomas B.C."/>
            <person name="Malmstrom R."/>
            <person name="Stieglmeier M."/>
            <person name="Klingl A."/>
            <person name="Woyke T."/>
            <person name="Ryan C.M."/>
            <person name="Banfield J.F."/>
        </authorList>
    </citation>
    <scope>NUCLEOTIDE SEQUENCE [LARGE SCALE GENOMIC DNA]</scope>
</reference>
<keyword evidence="1" id="KW-0812">Transmembrane</keyword>
<dbReference type="Proteomes" id="UP000229385">
    <property type="component" value="Unassembled WGS sequence"/>
</dbReference>
<dbReference type="AlphaFoldDB" id="A0A2M7XB90"/>
<evidence type="ECO:0000313" key="2">
    <source>
        <dbReference type="EMBL" id="PJA45123.1"/>
    </source>
</evidence>
<evidence type="ECO:0000313" key="3">
    <source>
        <dbReference type="Proteomes" id="UP000229385"/>
    </source>
</evidence>
<sequence length="143" mass="16458">MPEQFVVPQFIDSEDKIFGPITGRQFIILMIVGLMEFVLFKLLTFVWFLVVGIPLIAVGGILAFAKINGQPFHYFILNGIQTFKKPRLRVWDKRHTDSELREYMFAKPEVHSAAFKRKIFANTSHLQEISLVVNTGGVYQPEE</sequence>
<proteinExistence type="predicted"/>
<evidence type="ECO:0000256" key="1">
    <source>
        <dbReference type="SAM" id="Phobius"/>
    </source>
</evidence>
<gene>
    <name evidence="2" type="ORF">CO174_04780</name>
</gene>
<feature type="transmembrane region" description="Helical" evidence="1">
    <location>
        <begin position="45"/>
        <end position="65"/>
    </location>
</feature>